<name>L7UGG2_MYXSD</name>
<gene>
    <name evidence="1" type="ordered locus">MYSTI_05852</name>
</gene>
<dbReference type="InterPro" id="IPR001680">
    <property type="entry name" value="WD40_rpt"/>
</dbReference>
<proteinExistence type="predicted"/>
<dbReference type="OrthoDB" id="5492804at2"/>
<dbReference type="InterPro" id="IPR011047">
    <property type="entry name" value="Quinoprotein_ADH-like_sf"/>
</dbReference>
<dbReference type="eggNOG" id="COG2319">
    <property type="taxonomic scope" value="Bacteria"/>
</dbReference>
<dbReference type="Proteomes" id="UP000011131">
    <property type="component" value="Chromosome"/>
</dbReference>
<dbReference type="SUPFAM" id="SSF50978">
    <property type="entry name" value="WD40 repeat-like"/>
    <property type="match status" value="1"/>
</dbReference>
<dbReference type="AlphaFoldDB" id="L7UGG2"/>
<dbReference type="InterPro" id="IPR015943">
    <property type="entry name" value="WD40/YVTN_repeat-like_dom_sf"/>
</dbReference>
<dbReference type="HOGENOM" id="CLU_000288_57_32_7"/>
<dbReference type="Pfam" id="PF00400">
    <property type="entry name" value="WD40"/>
    <property type="match status" value="3"/>
</dbReference>
<dbReference type="SUPFAM" id="SSF50998">
    <property type="entry name" value="Quinoprotein alcohol dehydrogenase-like"/>
    <property type="match status" value="1"/>
</dbReference>
<evidence type="ECO:0000313" key="2">
    <source>
        <dbReference type="Proteomes" id="UP000011131"/>
    </source>
</evidence>
<evidence type="ECO:0000313" key="1">
    <source>
        <dbReference type="EMBL" id="AGC47128.1"/>
    </source>
</evidence>
<dbReference type="SMART" id="SM00320">
    <property type="entry name" value="WD40"/>
    <property type="match status" value="7"/>
</dbReference>
<sequence length="624" mass="66695">MRRIGIITVLALTALGACSKDSPPEEPPVSSAAPFRPCGAIGAGALAASAVSPDGTVLAAATLSGQLVLYRYSDGTRLNTLWDLPGQQVGVFFSKDGRLLVAANRMETRVWSFPDLTPVRTFKHPHTGQTTALAISPDGAVLATGGVDSENSQIALVRIWSMTDGSLQGTWRRLYEARVESLAFAPDGNTLAVALGHFVALIHVPDASEQRILSLGGQQASWSADGRLLAAGGVVMNVDTSKVVKPMETSLRLETTTFSSDGSLYAEGAEAGVTVYRTADWTKLHVFPVREGRPSRLAFSQDNTELRVDMGASRFSCNGASPQCPNGGNEILIHSLQTPATTRTFSLGPSMTGEVTFSPDGSLLATTADNVLSIWKTSDLSAVVAPPVRNPWNIQFSPDQGRILVDSTIHDLATGQELQRLNGGVLSPDFRMSARIELGENKVLLHDVATGKLLKEFATTQWTFVSGFSPDGRFLTVTGLSGGVDLRVLDVARGKVRHSFDLELKEGGPFVRFSPNGRWLASTGQSDFPSVMVLGLEDERRTALENGFTAAFSPDSTVLAAGNAKAEVLLWRTSDFLVRERLSGHGTSAHDEQYPQAVISVAFARTGQLATLGADRTVRLWCSQ</sequence>
<dbReference type="RefSeq" id="WP_015351383.1">
    <property type="nucleotide sequence ID" value="NC_020126.1"/>
</dbReference>
<dbReference type="PANTHER" id="PTHR19879">
    <property type="entry name" value="TRANSCRIPTION INITIATION FACTOR TFIID"/>
    <property type="match status" value="1"/>
</dbReference>
<dbReference type="PROSITE" id="PS51257">
    <property type="entry name" value="PROKAR_LIPOPROTEIN"/>
    <property type="match status" value="1"/>
</dbReference>
<keyword evidence="2" id="KW-1185">Reference proteome</keyword>
<dbReference type="KEGG" id="msd:MYSTI_05852"/>
<dbReference type="InterPro" id="IPR036322">
    <property type="entry name" value="WD40_repeat_dom_sf"/>
</dbReference>
<accession>L7UGG2</accession>
<dbReference type="STRING" id="1278073.MYSTI_05852"/>
<organism evidence="1 2">
    <name type="scientific">Myxococcus stipitatus (strain DSM 14675 / JCM 12634 / Mx s8)</name>
    <dbReference type="NCBI Taxonomy" id="1278073"/>
    <lineage>
        <taxon>Bacteria</taxon>
        <taxon>Pseudomonadati</taxon>
        <taxon>Myxococcota</taxon>
        <taxon>Myxococcia</taxon>
        <taxon>Myxococcales</taxon>
        <taxon>Cystobacterineae</taxon>
        <taxon>Myxococcaceae</taxon>
        <taxon>Myxococcus</taxon>
    </lineage>
</organism>
<dbReference type="EMBL" id="CP004025">
    <property type="protein sequence ID" value="AGC47128.1"/>
    <property type="molecule type" value="Genomic_DNA"/>
</dbReference>
<dbReference type="PANTHER" id="PTHR19879:SF9">
    <property type="entry name" value="TRANSCRIPTION INITIATION FACTOR TFIID SUBUNIT 5"/>
    <property type="match status" value="1"/>
</dbReference>
<reference evidence="1 2" key="1">
    <citation type="journal article" date="2013" name="Genome Announc.">
        <title>Complete genome sequence of Myxococcus stipitatus strain DSM 14675, a fruiting myxobacterium.</title>
        <authorList>
            <person name="Huntley S."/>
            <person name="Kneip S."/>
            <person name="Treuner-Lange A."/>
            <person name="Sogaard-Andersen L."/>
        </authorList>
    </citation>
    <scope>NUCLEOTIDE SEQUENCE [LARGE SCALE GENOMIC DNA]</scope>
    <source>
        <strain evidence="2">DSM 14675 / JCM 12634 / Mx s8</strain>
    </source>
</reference>
<dbReference type="Gene3D" id="2.130.10.10">
    <property type="entry name" value="YVTN repeat-like/Quinoprotein amine dehydrogenase"/>
    <property type="match status" value="4"/>
</dbReference>
<protein>
    <submittedName>
        <fullName evidence="1">WD domain-/G-beta repeat-containing protein</fullName>
    </submittedName>
</protein>
<dbReference type="PATRIC" id="fig|1278073.3.peg.5931"/>